<protein>
    <recommendedName>
        <fullName evidence="4">DUF1795 domain-containing protein</fullName>
    </recommendedName>
</protein>
<evidence type="ECO:0000256" key="1">
    <source>
        <dbReference type="SAM" id="SignalP"/>
    </source>
</evidence>
<dbReference type="RefSeq" id="WP_133551520.1">
    <property type="nucleotide sequence ID" value="NZ_SNYF01000005.1"/>
</dbReference>
<evidence type="ECO:0000313" key="3">
    <source>
        <dbReference type="Proteomes" id="UP000294535"/>
    </source>
</evidence>
<gene>
    <name evidence="2" type="ORF">DFQ04_0054</name>
</gene>
<evidence type="ECO:0008006" key="4">
    <source>
        <dbReference type="Google" id="ProtNLM"/>
    </source>
</evidence>
<comment type="caution">
    <text evidence="2">The sequence shown here is derived from an EMBL/GenBank/DDBJ whole genome shotgun (WGS) entry which is preliminary data.</text>
</comment>
<name>A0A4R6T6N1_9BACT</name>
<dbReference type="Proteomes" id="UP000294535">
    <property type="component" value="Unassembled WGS sequence"/>
</dbReference>
<dbReference type="OrthoDB" id="820611at2"/>
<keyword evidence="1" id="KW-0732">Signal</keyword>
<feature type="chain" id="PRO_5020822441" description="DUF1795 domain-containing protein" evidence="1">
    <location>
        <begin position="22"/>
        <end position="314"/>
    </location>
</feature>
<sequence length="314" mass="35480">MFKRRVLVALLAIFLSFPSYSQIELKNQKSENHQLIPGTEVFMVPPPSFLAMGMPGFLFPTAHAAIFVSKIPEGKFSSLESELEGIIGQNRLIGQVQEVQINEIQGKFFTTEEIRNGDPYTNQTMFFGNEDFVYMVMGVCPSDHPGIIESMKESIFSIVYDPEAVEQTQKPFSIQIETTKLKEAGERSGMLFFSVDGKLPTESPDKTSFLIGSSIYPVEVENTREYAVNRIKQLPYSGIQVEEDQLREVQIAGLSGFEFDFIGSKGSNKPEELVFVVMLFDDEKYYMLIGNANSHFQSNLDLFKKVSSTFRLME</sequence>
<organism evidence="2 3">
    <name type="scientific">Algoriphagus boseongensis</name>
    <dbReference type="NCBI Taxonomy" id="1442587"/>
    <lineage>
        <taxon>Bacteria</taxon>
        <taxon>Pseudomonadati</taxon>
        <taxon>Bacteroidota</taxon>
        <taxon>Cytophagia</taxon>
        <taxon>Cytophagales</taxon>
        <taxon>Cyclobacteriaceae</taxon>
        <taxon>Algoriphagus</taxon>
    </lineage>
</organism>
<dbReference type="AlphaFoldDB" id="A0A4R6T6N1"/>
<proteinExistence type="predicted"/>
<accession>A0A4R6T6N1</accession>
<evidence type="ECO:0000313" key="2">
    <source>
        <dbReference type="EMBL" id="TDQ18256.1"/>
    </source>
</evidence>
<keyword evidence="3" id="KW-1185">Reference proteome</keyword>
<feature type="signal peptide" evidence="1">
    <location>
        <begin position="1"/>
        <end position="21"/>
    </location>
</feature>
<reference evidence="2 3" key="1">
    <citation type="submission" date="2019-03" db="EMBL/GenBank/DDBJ databases">
        <title>Genomic Encyclopedia of Type Strains, Phase III (KMG-III): the genomes of soil and plant-associated and newly described type strains.</title>
        <authorList>
            <person name="Whitman W."/>
        </authorList>
    </citation>
    <scope>NUCLEOTIDE SEQUENCE [LARGE SCALE GENOMIC DNA]</scope>
    <source>
        <strain evidence="2 3">CECT 8446</strain>
    </source>
</reference>
<dbReference type="EMBL" id="SNYF01000005">
    <property type="protein sequence ID" value="TDQ18256.1"/>
    <property type="molecule type" value="Genomic_DNA"/>
</dbReference>